<sequence length="171" mass="20089">MNIDSFHTVILPLKDKLFRLAYGIVREQAEAEDILQDVLLKLWSKRDEWNYIENLEAYCFRVTKNTALDRLASMAVRKTGVIDPEKENLFFVDNRSPHTEMERKEQRSAIDQSIGMLSENQRLVFTLREIEGMSYREIAEALAISEDLVKISLHRARQKMKEILSVYHKDE</sequence>
<dbReference type="STRING" id="1642647.PSM36_0812"/>
<keyword evidence="9" id="KW-1185">Reference proteome</keyword>
<dbReference type="Gene3D" id="1.10.10.10">
    <property type="entry name" value="Winged helix-like DNA-binding domain superfamily/Winged helix DNA-binding domain"/>
    <property type="match status" value="1"/>
</dbReference>
<keyword evidence="3" id="KW-0731">Sigma factor</keyword>
<dbReference type="AlphaFoldDB" id="A0A1R3T327"/>
<dbReference type="CDD" id="cd06171">
    <property type="entry name" value="Sigma70_r4"/>
    <property type="match status" value="1"/>
</dbReference>
<dbReference type="InterPro" id="IPR014284">
    <property type="entry name" value="RNA_pol_sigma-70_dom"/>
</dbReference>
<dbReference type="Proteomes" id="UP000187464">
    <property type="component" value="Chromosome I"/>
</dbReference>
<dbReference type="InterPro" id="IPR013325">
    <property type="entry name" value="RNA_pol_sigma_r2"/>
</dbReference>
<feature type="domain" description="RNA polymerase sigma-70 region 2" evidence="6">
    <location>
        <begin position="14"/>
        <end position="72"/>
    </location>
</feature>
<accession>A0A1R3T327</accession>
<dbReference type="SUPFAM" id="SSF88659">
    <property type="entry name" value="Sigma3 and sigma4 domains of RNA polymerase sigma factors"/>
    <property type="match status" value="1"/>
</dbReference>
<keyword evidence="2" id="KW-0805">Transcription regulation</keyword>
<dbReference type="Pfam" id="PF04542">
    <property type="entry name" value="Sigma70_r2"/>
    <property type="match status" value="1"/>
</dbReference>
<dbReference type="InterPro" id="IPR013249">
    <property type="entry name" value="RNA_pol_sigma70_r4_t2"/>
</dbReference>
<evidence type="ECO:0000259" key="6">
    <source>
        <dbReference type="Pfam" id="PF04542"/>
    </source>
</evidence>
<evidence type="ECO:0000259" key="7">
    <source>
        <dbReference type="Pfam" id="PF08281"/>
    </source>
</evidence>
<evidence type="ECO:0000313" key="8">
    <source>
        <dbReference type="EMBL" id="SCD19638.1"/>
    </source>
</evidence>
<name>A0A1R3T327_9BACT</name>
<dbReference type="EMBL" id="LT605205">
    <property type="protein sequence ID" value="SCD19638.1"/>
    <property type="molecule type" value="Genomic_DNA"/>
</dbReference>
<proteinExistence type="inferred from homology"/>
<evidence type="ECO:0000256" key="4">
    <source>
        <dbReference type="ARBA" id="ARBA00023125"/>
    </source>
</evidence>
<dbReference type="GO" id="GO:0006352">
    <property type="term" value="P:DNA-templated transcription initiation"/>
    <property type="evidence" value="ECO:0007669"/>
    <property type="project" value="InterPro"/>
</dbReference>
<organism evidence="8 9">
    <name type="scientific">Proteiniphilum saccharofermentans</name>
    <dbReference type="NCBI Taxonomy" id="1642647"/>
    <lineage>
        <taxon>Bacteria</taxon>
        <taxon>Pseudomonadati</taxon>
        <taxon>Bacteroidota</taxon>
        <taxon>Bacteroidia</taxon>
        <taxon>Bacteroidales</taxon>
        <taxon>Dysgonomonadaceae</taxon>
        <taxon>Proteiniphilum</taxon>
    </lineage>
</organism>
<dbReference type="RefSeq" id="WP_076929063.1">
    <property type="nucleotide sequence ID" value="NZ_DAMBAO010000017.1"/>
</dbReference>
<comment type="similarity">
    <text evidence="1">Belongs to the sigma-70 factor family. ECF subfamily.</text>
</comment>
<evidence type="ECO:0000313" key="9">
    <source>
        <dbReference type="Proteomes" id="UP000187464"/>
    </source>
</evidence>
<dbReference type="InterPro" id="IPR007627">
    <property type="entry name" value="RNA_pol_sigma70_r2"/>
</dbReference>
<dbReference type="SUPFAM" id="SSF88946">
    <property type="entry name" value="Sigma2 domain of RNA polymerase sigma factors"/>
    <property type="match status" value="1"/>
</dbReference>
<dbReference type="PANTHER" id="PTHR43133:SF8">
    <property type="entry name" value="RNA POLYMERASE SIGMA FACTOR HI_1459-RELATED"/>
    <property type="match status" value="1"/>
</dbReference>
<evidence type="ECO:0000256" key="1">
    <source>
        <dbReference type="ARBA" id="ARBA00010641"/>
    </source>
</evidence>
<dbReference type="InterPro" id="IPR036388">
    <property type="entry name" value="WH-like_DNA-bd_sf"/>
</dbReference>
<dbReference type="KEGG" id="psac:PSM36_0812"/>
<dbReference type="PANTHER" id="PTHR43133">
    <property type="entry name" value="RNA POLYMERASE ECF-TYPE SIGMA FACTO"/>
    <property type="match status" value="1"/>
</dbReference>
<dbReference type="Gene3D" id="1.10.1740.10">
    <property type="match status" value="1"/>
</dbReference>
<dbReference type="GO" id="GO:0016987">
    <property type="term" value="F:sigma factor activity"/>
    <property type="evidence" value="ECO:0007669"/>
    <property type="project" value="UniProtKB-KW"/>
</dbReference>
<evidence type="ECO:0000256" key="3">
    <source>
        <dbReference type="ARBA" id="ARBA00023082"/>
    </source>
</evidence>
<keyword evidence="5" id="KW-0804">Transcription</keyword>
<dbReference type="Pfam" id="PF08281">
    <property type="entry name" value="Sigma70_r4_2"/>
    <property type="match status" value="1"/>
</dbReference>
<gene>
    <name evidence="8" type="ORF">PSM36_0812</name>
</gene>
<dbReference type="InterPro" id="IPR013324">
    <property type="entry name" value="RNA_pol_sigma_r3/r4-like"/>
</dbReference>
<evidence type="ECO:0000256" key="2">
    <source>
        <dbReference type="ARBA" id="ARBA00023015"/>
    </source>
</evidence>
<protein>
    <submittedName>
        <fullName evidence="8">RNA polymerase sigma factor</fullName>
    </submittedName>
</protein>
<reference evidence="9" key="1">
    <citation type="submission" date="2016-08" db="EMBL/GenBank/DDBJ databases">
        <authorList>
            <person name="Wibberg D."/>
        </authorList>
    </citation>
    <scope>NUCLEOTIDE SEQUENCE [LARGE SCALE GENOMIC DNA]</scope>
</reference>
<evidence type="ECO:0000256" key="5">
    <source>
        <dbReference type="ARBA" id="ARBA00023163"/>
    </source>
</evidence>
<keyword evidence="4" id="KW-0238">DNA-binding</keyword>
<dbReference type="NCBIfam" id="TIGR02937">
    <property type="entry name" value="sigma70-ECF"/>
    <property type="match status" value="1"/>
</dbReference>
<dbReference type="InterPro" id="IPR039425">
    <property type="entry name" value="RNA_pol_sigma-70-like"/>
</dbReference>
<dbReference type="GO" id="GO:0003677">
    <property type="term" value="F:DNA binding"/>
    <property type="evidence" value="ECO:0007669"/>
    <property type="project" value="UniProtKB-KW"/>
</dbReference>
<feature type="domain" description="RNA polymerase sigma factor 70 region 4 type 2" evidence="7">
    <location>
        <begin position="109"/>
        <end position="160"/>
    </location>
</feature>